<keyword evidence="6" id="KW-0843">Virulence</keyword>
<evidence type="ECO:0000313" key="8">
    <source>
        <dbReference type="EMBL" id="CRI20450.1"/>
    </source>
</evidence>
<evidence type="ECO:0000256" key="6">
    <source>
        <dbReference type="ARBA" id="ARBA00023026"/>
    </source>
</evidence>
<dbReference type="InterPro" id="IPR029048">
    <property type="entry name" value="HSP70_C_sf"/>
</dbReference>
<dbReference type="InterPro" id="IPR021612">
    <property type="entry name" value="SCIN"/>
</dbReference>
<dbReference type="Pfam" id="PF11546">
    <property type="entry name" value="CompInhib_SCIN"/>
    <property type="match status" value="1"/>
</dbReference>
<organism evidence="8 9">
    <name type="scientific">Staphylococcus argenteus</name>
    <dbReference type="NCBI Taxonomy" id="985002"/>
    <lineage>
        <taxon>Bacteria</taxon>
        <taxon>Bacillati</taxon>
        <taxon>Bacillota</taxon>
        <taxon>Bacilli</taxon>
        <taxon>Bacillales</taxon>
        <taxon>Staphylococcaceae</taxon>
        <taxon>Staphylococcus</taxon>
    </lineage>
</organism>
<comment type="similarity">
    <text evidence="2">Belongs to the SCIN family.</text>
</comment>
<keyword evidence="9" id="KW-1185">Reference proteome</keyword>
<dbReference type="GO" id="GO:0005576">
    <property type="term" value="C:extracellular region"/>
    <property type="evidence" value="ECO:0007669"/>
    <property type="project" value="UniProtKB-SubCell"/>
</dbReference>
<keyword evidence="5" id="KW-0732">Signal</keyword>
<evidence type="ECO:0000256" key="1">
    <source>
        <dbReference type="ARBA" id="ARBA00004613"/>
    </source>
</evidence>
<dbReference type="Gene3D" id="1.20.1270.10">
    <property type="match status" value="1"/>
</dbReference>
<keyword evidence="4" id="KW-0964">Secreted</keyword>
<dbReference type="AlphaFoldDB" id="A0A7U7JSI7"/>
<gene>
    <name evidence="8" type="ORF">BN1326_30087</name>
</gene>
<accession>A0A7U7JSI7</accession>
<dbReference type="RefSeq" id="WP_031788228.1">
    <property type="nucleotide sequence ID" value="NZ_AP018562.1"/>
</dbReference>
<proteinExistence type="inferred from homology"/>
<evidence type="ECO:0000256" key="2">
    <source>
        <dbReference type="ARBA" id="ARBA00007022"/>
    </source>
</evidence>
<comment type="subcellular location">
    <subcellularLocation>
        <location evidence="1">Secreted</location>
    </subcellularLocation>
</comment>
<comment type="function">
    <text evidence="7">Involved in countering the first line of host defense mechanisms. Efficiently inhibits opsonization, phagocytosis and killing of S.aureus by human neutrophils. Acts by binding and stabilizing human C3 convertases (C4b2a and C3bBb), leading to their inactivation. The convertases are no longer able to cleave complement C3, therefore preventing further C3b deposition on the bacterial surface and phagocytosis of the bacterium. Also prevents C5a-induced neutrophil responses.</text>
</comment>
<dbReference type="EMBL" id="CVOU01000015">
    <property type="protein sequence ID" value="CRI20450.1"/>
    <property type="molecule type" value="Genomic_DNA"/>
</dbReference>
<sequence>MTTHMKIKNYLVTGIKAALLDTTGITITRKSETTAQTYQHQALVDQLHMLITNTDINKLAHLHLDAYQKRDIMAAHYIAKSAIRTKNLDQMTKAKYRLENIYSSLTNNIHSNNL</sequence>
<name>A0A7U7JSI7_9STAP</name>
<evidence type="ECO:0000313" key="9">
    <source>
        <dbReference type="Proteomes" id="UP000236509"/>
    </source>
</evidence>
<evidence type="ECO:0000256" key="7">
    <source>
        <dbReference type="ARBA" id="ARBA00025334"/>
    </source>
</evidence>
<evidence type="ECO:0000256" key="4">
    <source>
        <dbReference type="ARBA" id="ARBA00022525"/>
    </source>
</evidence>
<evidence type="ECO:0000256" key="3">
    <source>
        <dbReference type="ARBA" id="ARBA00015649"/>
    </source>
</evidence>
<reference evidence="8 9" key="1">
    <citation type="submission" date="2015-04" db="EMBL/GenBank/DDBJ databases">
        <authorList>
            <person name="Cao L."/>
            <person name="Gao C.H."/>
        </authorList>
    </citation>
    <scope>NUCLEOTIDE SEQUENCE [LARGE SCALE GENOMIC DNA]</scope>
    <source>
        <strain evidence="8 9">SH3</strain>
    </source>
</reference>
<comment type="caution">
    <text evidence="8">The sequence shown here is derived from an EMBL/GenBank/DDBJ whole genome shotgun (WGS) entry which is preliminary data.</text>
</comment>
<evidence type="ECO:0000256" key="5">
    <source>
        <dbReference type="ARBA" id="ARBA00022729"/>
    </source>
</evidence>
<dbReference type="Proteomes" id="UP000236509">
    <property type="component" value="Unassembled WGS sequence"/>
</dbReference>
<protein>
    <recommendedName>
        <fullName evidence="3">Staphylococcal complement inhibitor</fullName>
    </recommendedName>
</protein>